<proteinExistence type="predicted"/>
<reference evidence="1" key="1">
    <citation type="submission" date="2023-11" db="EMBL/GenBank/DDBJ databases">
        <authorList>
            <person name="Poullet M."/>
        </authorList>
    </citation>
    <scope>NUCLEOTIDE SEQUENCE</scope>
    <source>
        <strain evidence="1">E1834</strain>
    </source>
</reference>
<dbReference type="Proteomes" id="UP001497535">
    <property type="component" value="Unassembled WGS sequence"/>
</dbReference>
<evidence type="ECO:0000313" key="2">
    <source>
        <dbReference type="Proteomes" id="UP001497535"/>
    </source>
</evidence>
<accession>A0ACB0YS24</accession>
<name>A0ACB0YS24_MELEN</name>
<keyword evidence="2" id="KW-1185">Reference proteome</keyword>
<organism evidence="1 2">
    <name type="scientific">Meloidogyne enterolobii</name>
    <name type="common">Root-knot nematode worm</name>
    <name type="synonym">Meloidogyne mayaguensis</name>
    <dbReference type="NCBI Taxonomy" id="390850"/>
    <lineage>
        <taxon>Eukaryota</taxon>
        <taxon>Metazoa</taxon>
        <taxon>Ecdysozoa</taxon>
        <taxon>Nematoda</taxon>
        <taxon>Chromadorea</taxon>
        <taxon>Rhabditida</taxon>
        <taxon>Tylenchina</taxon>
        <taxon>Tylenchomorpha</taxon>
        <taxon>Tylenchoidea</taxon>
        <taxon>Meloidogynidae</taxon>
        <taxon>Meloidogyninae</taxon>
        <taxon>Meloidogyne</taxon>
    </lineage>
</organism>
<evidence type="ECO:0000313" key="1">
    <source>
        <dbReference type="EMBL" id="CAK5060283.1"/>
    </source>
</evidence>
<sequence length="119" mass="13988">MRELTMRMMRTMKLDDDDSWSDKNNVGSLSSSSESYVNLNNDKNDDSFKTARMSTPKKKANTIPKMSKNSLTRLGLELSSDEEKKKRRKREKVRKKKMKMGKKKKMVIIVMNLLKRLRI</sequence>
<protein>
    <submittedName>
        <fullName evidence="1">Uncharacterized protein</fullName>
    </submittedName>
</protein>
<dbReference type="EMBL" id="CAVMJV010000017">
    <property type="protein sequence ID" value="CAK5060283.1"/>
    <property type="molecule type" value="Genomic_DNA"/>
</dbReference>
<gene>
    <name evidence="1" type="ORF">MENTE1834_LOCUS15938</name>
</gene>
<comment type="caution">
    <text evidence="1">The sequence shown here is derived from an EMBL/GenBank/DDBJ whole genome shotgun (WGS) entry which is preliminary data.</text>
</comment>